<feature type="region of interest" description="Disordered" evidence="1">
    <location>
        <begin position="1"/>
        <end position="364"/>
    </location>
</feature>
<dbReference type="RefSeq" id="XP_033718633.1">
    <property type="nucleotide sequence ID" value="XM_033862742.1"/>
</dbReference>
<sequence length="364" mass="36993">MGPRKSGDEQLATDQEYYLTRSERKERRGEGRSEARGLRRPVPPGCGHRPGGDLGAAGQRCGVTFRRGQLDGVPGSGDLAATVRSRECTRSHSGEPGAPDSSPGSSRSWFPGSTQEVQFRRPGPAPGPRPAAAQTHPRRRPGGPSPSPGSPGGHSSPAPQAGSPPRGLRKPRLSWLQLESARPLSSRRLRAGSGRRRTPTGGGGVWAAGGGGGGLGAPRSLEIHPPAGRSAAAAADHFRGAGSGAESEGKQLPVRGLRGGCGGRGWRTMAGGSGPAGVHPPRAEGGLHCLSGDPTPGLCARRGEVTSPGPGRGRGPRRVSRISAPAPRRPCLSSGDQEGVLGEGGGERKPPSCFQGAASSPGAS</sequence>
<evidence type="ECO:0000313" key="2">
    <source>
        <dbReference type="Proteomes" id="UP000245320"/>
    </source>
</evidence>
<dbReference type="AlphaFoldDB" id="A0A6J3RVS9"/>
<dbReference type="InParanoid" id="A0A6J3RVS9"/>
<protein>
    <submittedName>
        <fullName evidence="3">Translation initiation factor IF-2-like</fullName>
    </submittedName>
</protein>
<feature type="compositionally biased region" description="Basic and acidic residues" evidence="1">
    <location>
        <begin position="21"/>
        <end position="37"/>
    </location>
</feature>
<keyword evidence="2" id="KW-1185">Reference proteome</keyword>
<accession>A0A6J3RVS9</accession>
<feature type="compositionally biased region" description="Basic and acidic residues" evidence="1">
    <location>
        <begin position="84"/>
        <end position="93"/>
    </location>
</feature>
<gene>
    <name evidence="3" type="primary">LOC117313548</name>
</gene>
<dbReference type="Proteomes" id="UP000245320">
    <property type="component" value="Chromosome 9"/>
</dbReference>
<organism evidence="2 3">
    <name type="scientific">Tursiops truncatus</name>
    <name type="common">Atlantic bottle-nosed dolphin</name>
    <name type="synonym">Delphinus truncatus</name>
    <dbReference type="NCBI Taxonomy" id="9739"/>
    <lineage>
        <taxon>Eukaryota</taxon>
        <taxon>Metazoa</taxon>
        <taxon>Chordata</taxon>
        <taxon>Craniata</taxon>
        <taxon>Vertebrata</taxon>
        <taxon>Euteleostomi</taxon>
        <taxon>Mammalia</taxon>
        <taxon>Eutheria</taxon>
        <taxon>Laurasiatheria</taxon>
        <taxon>Artiodactyla</taxon>
        <taxon>Whippomorpha</taxon>
        <taxon>Cetacea</taxon>
        <taxon>Odontoceti</taxon>
        <taxon>Delphinidae</taxon>
        <taxon>Tursiops</taxon>
    </lineage>
</organism>
<name>A0A6J3RVS9_TURTR</name>
<feature type="compositionally biased region" description="Gly residues" evidence="1">
    <location>
        <begin position="200"/>
        <end position="216"/>
    </location>
</feature>
<feature type="compositionally biased region" description="Gly residues" evidence="1">
    <location>
        <begin position="257"/>
        <end position="275"/>
    </location>
</feature>
<evidence type="ECO:0000256" key="1">
    <source>
        <dbReference type="SAM" id="MobiDB-lite"/>
    </source>
</evidence>
<feature type="compositionally biased region" description="Low complexity" evidence="1">
    <location>
        <begin position="153"/>
        <end position="166"/>
    </location>
</feature>
<proteinExistence type="predicted"/>
<dbReference type="OrthoDB" id="10673483at2759"/>
<feature type="compositionally biased region" description="Low complexity" evidence="1">
    <location>
        <begin position="224"/>
        <end position="235"/>
    </location>
</feature>
<evidence type="ECO:0000313" key="3">
    <source>
        <dbReference type="RefSeq" id="XP_033718633.1"/>
    </source>
</evidence>
<feature type="compositionally biased region" description="Basic residues" evidence="1">
    <location>
        <begin position="185"/>
        <end position="198"/>
    </location>
</feature>
<reference evidence="3" key="1">
    <citation type="submission" date="2025-08" db="UniProtKB">
        <authorList>
            <consortium name="RefSeq"/>
        </authorList>
    </citation>
    <scope>IDENTIFICATION</scope>
    <source>
        <tissue evidence="3">Spleen</tissue>
    </source>
</reference>
<feature type="compositionally biased region" description="Polar residues" evidence="1">
    <location>
        <begin position="102"/>
        <end position="117"/>
    </location>
</feature>